<dbReference type="PANTHER" id="PTHR48105">
    <property type="entry name" value="THIOREDOXIN REDUCTASE 1-RELATED-RELATED"/>
    <property type="match status" value="1"/>
</dbReference>
<dbReference type="OrthoDB" id="9786503at2"/>
<dbReference type="InterPro" id="IPR050097">
    <property type="entry name" value="Ferredoxin-NADP_redctase_2"/>
</dbReference>
<dbReference type="Proteomes" id="UP000229897">
    <property type="component" value="Chromosome"/>
</dbReference>
<organism evidence="4 5">
    <name type="scientific">Massilia violaceinigra</name>
    <dbReference type="NCBI Taxonomy" id="2045208"/>
    <lineage>
        <taxon>Bacteria</taxon>
        <taxon>Pseudomonadati</taxon>
        <taxon>Pseudomonadota</taxon>
        <taxon>Betaproteobacteria</taxon>
        <taxon>Burkholderiales</taxon>
        <taxon>Oxalobacteraceae</taxon>
        <taxon>Telluria group</taxon>
        <taxon>Massilia</taxon>
    </lineage>
</organism>
<proteinExistence type="predicted"/>
<keyword evidence="2" id="KW-0560">Oxidoreductase</keyword>
<dbReference type="InterPro" id="IPR036188">
    <property type="entry name" value="FAD/NAD-bd_sf"/>
</dbReference>
<dbReference type="SUPFAM" id="SSF51905">
    <property type="entry name" value="FAD/NAD(P)-binding domain"/>
    <property type="match status" value="1"/>
</dbReference>
<keyword evidence="5" id="KW-1185">Reference proteome</keyword>
<protein>
    <submittedName>
        <fullName evidence="4">Thioredoxin reductase</fullName>
    </submittedName>
</protein>
<keyword evidence="1" id="KW-0285">Flavoprotein</keyword>
<dbReference type="InterPro" id="IPR023753">
    <property type="entry name" value="FAD/NAD-binding_dom"/>
</dbReference>
<dbReference type="Gene3D" id="3.50.50.60">
    <property type="entry name" value="FAD/NAD(P)-binding domain"/>
    <property type="match status" value="2"/>
</dbReference>
<evidence type="ECO:0000256" key="1">
    <source>
        <dbReference type="ARBA" id="ARBA00022630"/>
    </source>
</evidence>
<gene>
    <name evidence="4" type="ORF">CR152_17925</name>
</gene>
<dbReference type="PRINTS" id="PR00368">
    <property type="entry name" value="FADPNR"/>
</dbReference>
<evidence type="ECO:0000313" key="4">
    <source>
        <dbReference type="EMBL" id="ATQ76203.1"/>
    </source>
</evidence>
<evidence type="ECO:0000313" key="5">
    <source>
        <dbReference type="Proteomes" id="UP000229897"/>
    </source>
</evidence>
<dbReference type="GO" id="GO:0016491">
    <property type="term" value="F:oxidoreductase activity"/>
    <property type="evidence" value="ECO:0007669"/>
    <property type="project" value="UniProtKB-KW"/>
</dbReference>
<dbReference type="AlphaFoldDB" id="A0A2D2DML6"/>
<reference evidence="4" key="1">
    <citation type="submission" date="2017-10" db="EMBL/GenBank/DDBJ databases">
        <title>Massilia psychrophilum sp. nov., a novel purple-pigmented bacterium isolated from Tianshan glacier, Xinjiang Municipality, China.</title>
        <authorList>
            <person name="Wang H."/>
        </authorList>
    </citation>
    <scope>NUCLEOTIDE SEQUENCE [LARGE SCALE GENOMIC DNA]</scope>
    <source>
        <strain evidence="4">B2</strain>
    </source>
</reference>
<evidence type="ECO:0000256" key="2">
    <source>
        <dbReference type="ARBA" id="ARBA00023002"/>
    </source>
</evidence>
<dbReference type="Pfam" id="PF07992">
    <property type="entry name" value="Pyr_redox_2"/>
    <property type="match status" value="1"/>
</dbReference>
<dbReference type="RefSeq" id="WP_099876677.1">
    <property type="nucleotide sequence ID" value="NZ_CP024608.1"/>
</dbReference>
<dbReference type="EMBL" id="CP024608">
    <property type="protein sequence ID" value="ATQ76203.1"/>
    <property type="molecule type" value="Genomic_DNA"/>
</dbReference>
<dbReference type="PRINTS" id="PR00469">
    <property type="entry name" value="PNDRDTASEII"/>
</dbReference>
<feature type="domain" description="FAD/NAD(P)-binding" evidence="3">
    <location>
        <begin position="4"/>
        <end position="283"/>
    </location>
</feature>
<sequence length="297" mass="31346">MDTDFIVVGGSFAGMAAAIQLARANRPVRVIDAGQPRNRFAAAAHGFVGHDGRPPRAIMDDARRQLLAYPSASVMDATVDSAARVDGGFEIVLAGGERMRGKRLILATGVVDQFPAIPGVRERWGTSILHCPYCHGYEFLGRRLAVIGMMPMSSHMAQLIAEWSPFVTYCANGIALDPEQEQILRARGIRIEHSPVVSLGGVAPALDGIALADGTLVPADAAFLATQVSTSPLAQQLGCAFDEGPLGLYVRTNEFQETTVPGVFAAGDVARMPHNATWAAADGVTAGTAAHRSVIFA</sequence>
<name>A0A2D2DML6_9BURK</name>
<dbReference type="KEGG" id="mass:CR152_17925"/>
<evidence type="ECO:0000259" key="3">
    <source>
        <dbReference type="Pfam" id="PF07992"/>
    </source>
</evidence>
<accession>A0A2D2DML6</accession>